<dbReference type="Proteomes" id="UP001469365">
    <property type="component" value="Unassembled WGS sequence"/>
</dbReference>
<organism evidence="1 2">
    <name type="scientific">Paenibacillus filicis</name>
    <dbReference type="NCBI Taxonomy" id="669464"/>
    <lineage>
        <taxon>Bacteria</taxon>
        <taxon>Bacillati</taxon>
        <taxon>Bacillota</taxon>
        <taxon>Bacilli</taxon>
        <taxon>Bacillales</taxon>
        <taxon>Paenibacillaceae</taxon>
        <taxon>Paenibacillus</taxon>
    </lineage>
</organism>
<accession>A0ABU9DRG1</accession>
<proteinExistence type="predicted"/>
<gene>
    <name evidence="1" type="ORF">WMW72_26515</name>
</gene>
<name>A0ABU9DRG1_9BACL</name>
<dbReference type="EMBL" id="JBBPCC010000021">
    <property type="protein sequence ID" value="MEK8131468.1"/>
    <property type="molecule type" value="Genomic_DNA"/>
</dbReference>
<keyword evidence="2" id="KW-1185">Reference proteome</keyword>
<comment type="caution">
    <text evidence="1">The sequence shown here is derived from an EMBL/GenBank/DDBJ whole genome shotgun (WGS) entry which is preliminary data.</text>
</comment>
<sequence>METRHSLNVTGNGTSSGGVFKDIKIVGDAQFQGSVDCMSFRCTGTARVSGDLKSTSFGLSGNLDMDGDLDTGKATVNGRLEVGGNVKAQEIKSNGETTIRGHVAGEQIQMEGTFHIKGRCEAETLGIKGMFRIGGLVTADLVHIGMHSRCTAHEIGGERIEVRRAEGTMLKKLIGSFFLPADFYEGTLDAETIEGDDVYVEYTNAKVVRGKHVTLGPGCRIQQVEYTHEFHNEAGSTVAEAIKTGHGLE</sequence>
<dbReference type="Pfam" id="PF04519">
    <property type="entry name" value="Bactofilin"/>
    <property type="match status" value="1"/>
</dbReference>
<dbReference type="InterPro" id="IPR007607">
    <property type="entry name" value="BacA/B"/>
</dbReference>
<evidence type="ECO:0000313" key="1">
    <source>
        <dbReference type="EMBL" id="MEK8131468.1"/>
    </source>
</evidence>
<reference evidence="1 2" key="1">
    <citation type="submission" date="2024-04" db="EMBL/GenBank/DDBJ databases">
        <title>draft genome sequnece of Paenibacillus filicis.</title>
        <authorList>
            <person name="Kim D.-U."/>
        </authorList>
    </citation>
    <scope>NUCLEOTIDE SEQUENCE [LARGE SCALE GENOMIC DNA]</scope>
    <source>
        <strain evidence="1 2">KACC14197</strain>
    </source>
</reference>
<protein>
    <submittedName>
        <fullName evidence="1">Polymer-forming cytoskeletal protein</fullName>
    </submittedName>
</protein>
<evidence type="ECO:0000313" key="2">
    <source>
        <dbReference type="Proteomes" id="UP001469365"/>
    </source>
</evidence>